<dbReference type="EC" id="3.1.3.-" evidence="10"/>
<evidence type="ECO:0000256" key="7">
    <source>
        <dbReference type="ARBA" id="ARBA00022801"/>
    </source>
</evidence>
<dbReference type="Gene3D" id="1.10.287.500">
    <property type="entry name" value="Helix hairpin bin"/>
    <property type="match status" value="1"/>
</dbReference>
<keyword evidence="7 10" id="KW-0378">Hydrolase</keyword>
<evidence type="ECO:0000256" key="3">
    <source>
        <dbReference type="ARBA" id="ARBA00018484"/>
    </source>
</evidence>
<accession>A0ABV5ZE59</accession>
<keyword evidence="6 10" id="KW-0283">Flagellar rotation</keyword>
<evidence type="ECO:0000313" key="12">
    <source>
        <dbReference type="EMBL" id="MFB9887546.1"/>
    </source>
</evidence>
<dbReference type="InterPro" id="IPR007439">
    <property type="entry name" value="Chemotax_Pase_CheZ"/>
</dbReference>
<keyword evidence="4 10" id="KW-0963">Cytoplasm</keyword>
<comment type="similarity">
    <text evidence="2 10">Belongs to the CheZ family.</text>
</comment>
<evidence type="ECO:0000256" key="11">
    <source>
        <dbReference type="SAM" id="MobiDB-lite"/>
    </source>
</evidence>
<dbReference type="RefSeq" id="WP_027312710.1">
    <property type="nucleotide sequence ID" value="NZ_JAUESS010000008.1"/>
</dbReference>
<evidence type="ECO:0000256" key="4">
    <source>
        <dbReference type="ARBA" id="ARBA00022490"/>
    </source>
</evidence>
<keyword evidence="13" id="KW-1185">Reference proteome</keyword>
<comment type="caution">
    <text evidence="12">The sequence shown here is derived from an EMBL/GenBank/DDBJ whole genome shotgun (WGS) entry which is preliminary data.</text>
</comment>
<dbReference type="PANTHER" id="PTHR43693">
    <property type="entry name" value="PROTEIN PHOSPHATASE CHEZ"/>
    <property type="match status" value="1"/>
</dbReference>
<keyword evidence="8 10" id="KW-0904">Protein phosphatase</keyword>
<comment type="subunit">
    <text evidence="10">Homodimer.</text>
</comment>
<evidence type="ECO:0000256" key="6">
    <source>
        <dbReference type="ARBA" id="ARBA00022779"/>
    </source>
</evidence>
<evidence type="ECO:0000256" key="8">
    <source>
        <dbReference type="ARBA" id="ARBA00022912"/>
    </source>
</evidence>
<evidence type="ECO:0000256" key="10">
    <source>
        <dbReference type="PIRNR" id="PIRNR002884"/>
    </source>
</evidence>
<evidence type="ECO:0000256" key="1">
    <source>
        <dbReference type="ARBA" id="ARBA00004496"/>
    </source>
</evidence>
<dbReference type="Proteomes" id="UP001589628">
    <property type="component" value="Unassembled WGS sequence"/>
</dbReference>
<name>A0ABV5ZE59_9GAMM</name>
<evidence type="ECO:0000256" key="9">
    <source>
        <dbReference type="ARBA" id="ARBA00029599"/>
    </source>
</evidence>
<feature type="compositionally biased region" description="Basic and acidic residues" evidence="11">
    <location>
        <begin position="230"/>
        <end position="239"/>
    </location>
</feature>
<dbReference type="EMBL" id="JBHLZN010000005">
    <property type="protein sequence ID" value="MFB9887546.1"/>
    <property type="molecule type" value="Genomic_DNA"/>
</dbReference>
<organism evidence="12 13">
    <name type="scientific">Balneatrix alpica</name>
    <dbReference type="NCBI Taxonomy" id="75684"/>
    <lineage>
        <taxon>Bacteria</taxon>
        <taxon>Pseudomonadati</taxon>
        <taxon>Pseudomonadota</taxon>
        <taxon>Gammaproteobacteria</taxon>
        <taxon>Oceanospirillales</taxon>
        <taxon>Balneatrichaceae</taxon>
        <taxon>Balneatrix</taxon>
    </lineage>
</organism>
<dbReference type="PANTHER" id="PTHR43693:SF1">
    <property type="entry name" value="PROTEIN PHOSPHATASE CHEZ"/>
    <property type="match status" value="1"/>
</dbReference>
<evidence type="ECO:0000256" key="5">
    <source>
        <dbReference type="ARBA" id="ARBA00022500"/>
    </source>
</evidence>
<reference evidence="12 13" key="1">
    <citation type="submission" date="2024-09" db="EMBL/GenBank/DDBJ databases">
        <authorList>
            <person name="Sun Q."/>
            <person name="Mori K."/>
        </authorList>
    </citation>
    <scope>NUCLEOTIDE SEQUENCE [LARGE SCALE GENOMIC DNA]</scope>
    <source>
        <strain evidence="12 13">ATCC 51285</strain>
    </source>
</reference>
<evidence type="ECO:0000256" key="2">
    <source>
        <dbReference type="ARBA" id="ARBA00005908"/>
    </source>
</evidence>
<sequence length="268" mass="29872">MTGKETVELHDFEQTLRKGADEIVGQLENGDFSGAIQVIHRLSEARNEALYHEVGKLTRALHESIKSFHNDMEHNPIVANATNAAEVNNIADASERLSYVLELTSNAANRTMDMVDMCVPLADQLGNQAQMLRKDWSKLVKREMDAQAFRELFKRTSDFLTEVEKGSTTLNSNLTEILMAQGYQDLTGQLIKRVITLVTEVERSLVSMVRMAGKVDCITGIKHDMVDVEERNQQHKQKGEGPQLPSAGKKDVVSGQDEVDDLLSSLGF</sequence>
<proteinExistence type="inferred from homology"/>
<keyword evidence="5 10" id="KW-0145">Chemotaxis</keyword>
<protein>
    <recommendedName>
        <fullName evidence="3 10">Protein phosphatase CheZ</fullName>
        <ecNumber evidence="10">3.1.3.-</ecNumber>
    </recommendedName>
    <alternativeName>
        <fullName evidence="9 10">Chemotaxis protein CheZ</fullName>
    </alternativeName>
</protein>
<gene>
    <name evidence="12" type="ORF">ACFFLH_14085</name>
</gene>
<dbReference type="SUPFAM" id="SSF75708">
    <property type="entry name" value="Chemotaxis phosphatase CheZ"/>
    <property type="match status" value="1"/>
</dbReference>
<dbReference type="Pfam" id="PF04344">
    <property type="entry name" value="CheZ"/>
    <property type="match status" value="1"/>
</dbReference>
<feature type="region of interest" description="Disordered" evidence="11">
    <location>
        <begin position="230"/>
        <end position="256"/>
    </location>
</feature>
<dbReference type="InterPro" id="IPR050992">
    <property type="entry name" value="CheZ_family_phosphatases"/>
</dbReference>
<comment type="subcellular location">
    <subcellularLocation>
        <location evidence="1 10">Cytoplasm</location>
    </subcellularLocation>
</comment>
<evidence type="ECO:0000313" key="13">
    <source>
        <dbReference type="Proteomes" id="UP001589628"/>
    </source>
</evidence>
<comment type="function">
    <text evidence="10">Plays an important role in bacterial chemotaxis signal transduction pathway by accelerating the dephosphorylation of phosphorylated CheY (CheY-P).</text>
</comment>
<dbReference type="PIRSF" id="PIRSF002884">
    <property type="entry name" value="CheZ"/>
    <property type="match status" value="1"/>
</dbReference>